<dbReference type="Pfam" id="PF00270">
    <property type="entry name" value="DEAD"/>
    <property type="match status" value="1"/>
</dbReference>
<evidence type="ECO:0000313" key="4">
    <source>
        <dbReference type="Proteomes" id="UP000238479"/>
    </source>
</evidence>
<dbReference type="EMBL" id="PDCK01000043">
    <property type="protein sequence ID" value="PRQ29512.1"/>
    <property type="molecule type" value="Genomic_DNA"/>
</dbReference>
<name>A0A2P6Q5Q3_ROSCH</name>
<dbReference type="Gene3D" id="3.40.50.300">
    <property type="entry name" value="P-loop containing nucleotide triphosphate hydrolases"/>
    <property type="match status" value="1"/>
</dbReference>
<dbReference type="GO" id="GO:0005524">
    <property type="term" value="F:ATP binding"/>
    <property type="evidence" value="ECO:0007669"/>
    <property type="project" value="InterPro"/>
</dbReference>
<evidence type="ECO:0000256" key="1">
    <source>
        <dbReference type="SAM" id="MobiDB-lite"/>
    </source>
</evidence>
<dbReference type="Gramene" id="PRQ29512">
    <property type="protein sequence ID" value="PRQ29512"/>
    <property type="gene ID" value="RchiOBHm_Chr5g0014671"/>
</dbReference>
<evidence type="ECO:0000259" key="2">
    <source>
        <dbReference type="Pfam" id="PF00270"/>
    </source>
</evidence>
<proteinExistence type="predicted"/>
<accession>A0A2P6Q5Q3</accession>
<organism evidence="3 4">
    <name type="scientific">Rosa chinensis</name>
    <name type="common">China rose</name>
    <dbReference type="NCBI Taxonomy" id="74649"/>
    <lineage>
        <taxon>Eukaryota</taxon>
        <taxon>Viridiplantae</taxon>
        <taxon>Streptophyta</taxon>
        <taxon>Embryophyta</taxon>
        <taxon>Tracheophyta</taxon>
        <taxon>Spermatophyta</taxon>
        <taxon>Magnoliopsida</taxon>
        <taxon>eudicotyledons</taxon>
        <taxon>Gunneridae</taxon>
        <taxon>Pentapetalae</taxon>
        <taxon>rosids</taxon>
        <taxon>fabids</taxon>
        <taxon>Rosales</taxon>
        <taxon>Rosaceae</taxon>
        <taxon>Rosoideae</taxon>
        <taxon>Rosoideae incertae sedis</taxon>
        <taxon>Rosa</taxon>
    </lineage>
</organism>
<dbReference type="GO" id="GO:0003676">
    <property type="term" value="F:nucleic acid binding"/>
    <property type="evidence" value="ECO:0007669"/>
    <property type="project" value="InterPro"/>
</dbReference>
<dbReference type="GO" id="GO:0016787">
    <property type="term" value="F:hydrolase activity"/>
    <property type="evidence" value="ECO:0007669"/>
    <property type="project" value="UniProtKB-KW"/>
</dbReference>
<dbReference type="Proteomes" id="UP000238479">
    <property type="component" value="Chromosome 5"/>
</dbReference>
<keyword evidence="3" id="KW-0547">Nucleotide-binding</keyword>
<evidence type="ECO:0000313" key="3">
    <source>
        <dbReference type="EMBL" id="PRQ29512.1"/>
    </source>
</evidence>
<dbReference type="AlphaFoldDB" id="A0A2P6Q5Q3"/>
<dbReference type="STRING" id="74649.A0A2P6Q5Q3"/>
<keyword evidence="3" id="KW-0347">Helicase</keyword>
<dbReference type="SUPFAM" id="SSF52540">
    <property type="entry name" value="P-loop containing nucleoside triphosphate hydrolases"/>
    <property type="match status" value="1"/>
</dbReference>
<dbReference type="InterPro" id="IPR011545">
    <property type="entry name" value="DEAD/DEAH_box_helicase_dom"/>
</dbReference>
<reference evidence="3 4" key="1">
    <citation type="journal article" date="2018" name="Nat. Genet.">
        <title>The Rosa genome provides new insights in the design of modern roses.</title>
        <authorList>
            <person name="Bendahmane M."/>
        </authorList>
    </citation>
    <scope>NUCLEOTIDE SEQUENCE [LARGE SCALE GENOMIC DNA]</scope>
    <source>
        <strain evidence="4">cv. Old Blush</strain>
    </source>
</reference>
<sequence length="106" mass="11865">MGREDGKRIRKPTEEHEKPKSIPVLRWMRTPIDVSASDEKPLSLLPRLDPRLKEALEKMKISSLYPVQLAVWEETIGPGGFQRDLCVNSPTGSGKTLAYALPIVQA</sequence>
<gene>
    <name evidence="3" type="ORF">RchiOBHm_Chr5g0014671</name>
</gene>
<protein>
    <submittedName>
        <fullName evidence="3">Putative RNA helicase</fullName>
        <ecNumber evidence="3">3.6.4.13</ecNumber>
    </submittedName>
</protein>
<dbReference type="EC" id="3.6.4.13" evidence="3"/>
<feature type="domain" description="DEAD/DEAH-box helicase" evidence="2">
    <location>
        <begin position="66"/>
        <end position="105"/>
    </location>
</feature>
<keyword evidence="4" id="KW-1185">Reference proteome</keyword>
<comment type="caution">
    <text evidence="3">The sequence shown here is derived from an EMBL/GenBank/DDBJ whole genome shotgun (WGS) entry which is preliminary data.</text>
</comment>
<keyword evidence="3" id="KW-0378">Hydrolase</keyword>
<feature type="compositionally biased region" description="Basic and acidic residues" evidence="1">
    <location>
        <begin position="1"/>
        <end position="20"/>
    </location>
</feature>
<keyword evidence="3" id="KW-0067">ATP-binding</keyword>
<feature type="region of interest" description="Disordered" evidence="1">
    <location>
        <begin position="1"/>
        <end position="21"/>
    </location>
</feature>
<dbReference type="GO" id="GO:0003724">
    <property type="term" value="F:RNA helicase activity"/>
    <property type="evidence" value="ECO:0007669"/>
    <property type="project" value="UniProtKB-EC"/>
</dbReference>
<dbReference type="InterPro" id="IPR027417">
    <property type="entry name" value="P-loop_NTPase"/>
</dbReference>